<dbReference type="RefSeq" id="WP_003962415.1">
    <property type="nucleotide sequence ID" value="NZ_CM000913.1"/>
</dbReference>
<evidence type="ECO:0000313" key="2">
    <source>
        <dbReference type="Proteomes" id="UP000002357"/>
    </source>
</evidence>
<dbReference type="OrthoDB" id="1495469at2"/>
<dbReference type="Proteomes" id="UP000002357">
    <property type="component" value="Chromosome"/>
</dbReference>
<keyword evidence="2" id="KW-1185">Reference proteome</keyword>
<dbReference type="GeneID" id="93728435"/>
<protein>
    <submittedName>
        <fullName evidence="1">Uncharacterized protein</fullName>
    </submittedName>
</protein>
<gene>
    <name evidence="1" type="ORF">SCLAV_5138</name>
</gene>
<dbReference type="AlphaFoldDB" id="E2PY35"/>
<accession>E2PY35</accession>
<dbReference type="eggNOG" id="ENOG502ZMA0">
    <property type="taxonomic scope" value="Bacteria"/>
</dbReference>
<proteinExistence type="predicted"/>
<evidence type="ECO:0000313" key="1">
    <source>
        <dbReference type="EMBL" id="EFG10211.1"/>
    </source>
</evidence>
<sequence length="442" mass="47919">MTESRTGAGAGDPDEMVRLHTYGELTVAFTTDFTRDYDNDGAGAHVAGSAYHPEYPQWMKDRNEDWYWLGGLTLQTLSLDDGTQAMPFVKPSGAAPPDGKGPILKAPASWTWMYDDSGAHAHMAGTCYRPVPPAGYVALGDAFTDGVDGTHRVPDPATWPFSHFMCVREDYAHAGSYGAWIWNDDHSKGDYAFTGWQVSAALPEGATFSDEGRRMLLAVNTFLTDPRTSHPSTPPTSPTPYVLSLPVQGTSTGNTPAVPQLTSQTQPAEYTTATVDYSVVVPFTGITDTELSLTQKTDGSAFYTVERQNRYHLVDFGTNTSNTDNPGNTRQVSVGISDSQSSTFTQTYGLEVGYERGIGLKPELSTIHFNLSTQLGYATTTQVSVMVTETLTQGMPLPAQSSAALWAGSHRICPRRADGTYIDPDQGQPFDLNQTLVYDTSP</sequence>
<dbReference type="KEGG" id="sclf:BB341_03295"/>
<reference evidence="1 2" key="1">
    <citation type="journal article" date="2010" name="Genome Biol. Evol.">
        <title>The sequence of a 1.8-mb bacterial linear plasmid reveals a rich evolutionary reservoir of secondary metabolic pathways.</title>
        <authorList>
            <person name="Medema M.H."/>
            <person name="Trefzer A."/>
            <person name="Kovalchuk A."/>
            <person name="van den Berg M."/>
            <person name="Mueller U."/>
            <person name="Heijne W."/>
            <person name="Wu L."/>
            <person name="Alam M.T."/>
            <person name="Ronning C.M."/>
            <person name="Nierman W.C."/>
            <person name="Bovenberg R.A.L."/>
            <person name="Breitling R."/>
            <person name="Takano E."/>
        </authorList>
    </citation>
    <scope>NUCLEOTIDE SEQUENCE [LARGE SCALE GENOMIC DNA]</scope>
    <source>
        <strain evidence="2">ATCC 27064 / DSM 738 / JCM 4710 / NBRC 13307 / NCIMB 12785 / NRRL 3585 / VKM Ac-602</strain>
    </source>
</reference>
<name>E2PY35_STRCL</name>
<dbReference type="EMBL" id="CM000913">
    <property type="protein sequence ID" value="EFG10211.1"/>
    <property type="molecule type" value="Genomic_DNA"/>
</dbReference>
<organism evidence="1 2">
    <name type="scientific">Streptomyces clavuligerus</name>
    <dbReference type="NCBI Taxonomy" id="1901"/>
    <lineage>
        <taxon>Bacteria</taxon>
        <taxon>Bacillati</taxon>
        <taxon>Actinomycetota</taxon>
        <taxon>Actinomycetes</taxon>
        <taxon>Kitasatosporales</taxon>
        <taxon>Streptomycetaceae</taxon>
        <taxon>Streptomyces</taxon>
    </lineage>
</organism>